<dbReference type="PANTHER" id="PTHR46796:SF6">
    <property type="entry name" value="ARAC SUBFAMILY"/>
    <property type="match status" value="1"/>
</dbReference>
<dbReference type="Pfam" id="PF12833">
    <property type="entry name" value="HTH_18"/>
    <property type="match status" value="1"/>
</dbReference>
<proteinExistence type="predicted"/>
<name>A0A1E2V978_9GAMM</name>
<feature type="domain" description="HTH araC/xylS-type" evidence="4">
    <location>
        <begin position="188"/>
        <end position="286"/>
    </location>
</feature>
<dbReference type="EMBL" id="MDTQ01000001">
    <property type="protein sequence ID" value="ODC03569.1"/>
    <property type="molecule type" value="Genomic_DNA"/>
</dbReference>
<dbReference type="PROSITE" id="PS00041">
    <property type="entry name" value="HTH_ARAC_FAMILY_1"/>
    <property type="match status" value="1"/>
</dbReference>
<evidence type="ECO:0000256" key="1">
    <source>
        <dbReference type="ARBA" id="ARBA00023015"/>
    </source>
</evidence>
<evidence type="ECO:0000313" key="6">
    <source>
        <dbReference type="Proteomes" id="UP000094291"/>
    </source>
</evidence>
<evidence type="ECO:0000256" key="2">
    <source>
        <dbReference type="ARBA" id="ARBA00023125"/>
    </source>
</evidence>
<dbReference type="PROSITE" id="PS01124">
    <property type="entry name" value="HTH_ARAC_FAMILY_2"/>
    <property type="match status" value="1"/>
</dbReference>
<keyword evidence="2" id="KW-0238">DNA-binding</keyword>
<dbReference type="AlphaFoldDB" id="A0A1E2V978"/>
<dbReference type="OrthoDB" id="5622169at2"/>
<keyword evidence="3" id="KW-0804">Transcription</keyword>
<accession>A0A1E2V978</accession>
<evidence type="ECO:0000313" key="5">
    <source>
        <dbReference type="EMBL" id="ODC03569.1"/>
    </source>
</evidence>
<comment type="caution">
    <text evidence="5">The sequence shown here is derived from an EMBL/GenBank/DDBJ whole genome shotgun (WGS) entry which is preliminary data.</text>
</comment>
<sequence length="286" mass="32923">MSYEGFDTMSQHKSRLHDALVLDSGMQLAHWSNNNDRVHFEANHHTLSLYLADGYEVYQRTPTGWRNGGGPDRFCMMPQHSGNTWDIRGHLRFTHLYYTEAHMRSLAERIWDKSPSQIRLDEQIFAEDPQISSLYRHFFMAADWQDQTNTLMLSSTATLLVTHVLQRYSQLHWAPLKVTGGLAPHTLNRIKAYIDAHLEQPLHLSTLAAQAQLSEFHFARMFKHSTGLAPHQYVMQARLQKAESLILEGSERLTDIALSCGFSSISHLSRRFKSAKGYTPSQLRRM</sequence>
<dbReference type="Proteomes" id="UP000094291">
    <property type="component" value="Unassembled WGS sequence"/>
</dbReference>
<dbReference type="Gene3D" id="1.10.10.60">
    <property type="entry name" value="Homeodomain-like"/>
    <property type="match status" value="2"/>
</dbReference>
<dbReference type="InterPro" id="IPR018062">
    <property type="entry name" value="HTH_AraC-typ_CS"/>
</dbReference>
<gene>
    <name evidence="5" type="ORF">BFW38_08420</name>
</gene>
<dbReference type="InterPro" id="IPR018060">
    <property type="entry name" value="HTH_AraC"/>
</dbReference>
<dbReference type="SUPFAM" id="SSF46689">
    <property type="entry name" value="Homeodomain-like"/>
    <property type="match status" value="2"/>
</dbReference>
<dbReference type="STRING" id="197479.BFW38_08420"/>
<organism evidence="5 6">
    <name type="scientific">Terasakiispira papahanaumokuakeensis</name>
    <dbReference type="NCBI Taxonomy" id="197479"/>
    <lineage>
        <taxon>Bacteria</taxon>
        <taxon>Pseudomonadati</taxon>
        <taxon>Pseudomonadota</taxon>
        <taxon>Gammaproteobacteria</taxon>
        <taxon>Oceanospirillales</taxon>
        <taxon>Terasakiispira</taxon>
    </lineage>
</organism>
<keyword evidence="1" id="KW-0805">Transcription regulation</keyword>
<dbReference type="GO" id="GO:0043565">
    <property type="term" value="F:sequence-specific DNA binding"/>
    <property type="evidence" value="ECO:0007669"/>
    <property type="project" value="InterPro"/>
</dbReference>
<protein>
    <submittedName>
        <fullName evidence="5">AraC family transcriptional regulator</fullName>
    </submittedName>
</protein>
<evidence type="ECO:0000256" key="3">
    <source>
        <dbReference type="ARBA" id="ARBA00023163"/>
    </source>
</evidence>
<dbReference type="InterPro" id="IPR050204">
    <property type="entry name" value="AraC_XylS_family_regulators"/>
</dbReference>
<dbReference type="InterPro" id="IPR009057">
    <property type="entry name" value="Homeodomain-like_sf"/>
</dbReference>
<keyword evidence="6" id="KW-1185">Reference proteome</keyword>
<dbReference type="PANTHER" id="PTHR46796">
    <property type="entry name" value="HTH-TYPE TRANSCRIPTIONAL ACTIVATOR RHAS-RELATED"/>
    <property type="match status" value="1"/>
</dbReference>
<dbReference type="GO" id="GO:0003700">
    <property type="term" value="F:DNA-binding transcription factor activity"/>
    <property type="evidence" value="ECO:0007669"/>
    <property type="project" value="InterPro"/>
</dbReference>
<reference evidence="5 6" key="1">
    <citation type="submission" date="2016-08" db="EMBL/GenBank/DDBJ databases">
        <authorList>
            <person name="Seilhamer J.J."/>
        </authorList>
    </citation>
    <scope>NUCLEOTIDE SEQUENCE [LARGE SCALE GENOMIC DNA]</scope>
    <source>
        <strain evidence="5 6">PH27A</strain>
    </source>
</reference>
<dbReference type="SMART" id="SM00342">
    <property type="entry name" value="HTH_ARAC"/>
    <property type="match status" value="1"/>
</dbReference>
<evidence type="ECO:0000259" key="4">
    <source>
        <dbReference type="PROSITE" id="PS01124"/>
    </source>
</evidence>